<proteinExistence type="predicted"/>
<name>A0A5J6MR31_9PROT</name>
<organism evidence="1 2">
    <name type="scientific">Hypericibacter terrae</name>
    <dbReference type="NCBI Taxonomy" id="2602015"/>
    <lineage>
        <taxon>Bacteria</taxon>
        <taxon>Pseudomonadati</taxon>
        <taxon>Pseudomonadota</taxon>
        <taxon>Alphaproteobacteria</taxon>
        <taxon>Rhodospirillales</taxon>
        <taxon>Dongiaceae</taxon>
        <taxon>Hypericibacter</taxon>
    </lineage>
</organism>
<dbReference type="KEGG" id="htq:FRZ44_38070"/>
<dbReference type="RefSeq" id="WP_151178653.1">
    <property type="nucleotide sequence ID" value="NZ_CP042906.1"/>
</dbReference>
<protein>
    <submittedName>
        <fullName evidence="1">Uncharacterized protein</fullName>
    </submittedName>
</protein>
<sequence>MGRLLTLLSSGAGGGAAASGLLSFSEPPAPGDQVTLDDQTYTYVEYLTETGAKAAAVLTFSSSDPPADGDTFSFNGTTYTYVSGAFTAPNQIAVTANAGTAMNIFAGFWNNGSFVGSQISEGSTRDTNFSAAVATDPDVTLTLRAKDAGTAANGLAVASTIGNAAWNDTATAGGADPGDAVPNELLISPTPEDCGYAFAAAIGVDFGEEGNVIGTGTAAPTAAQLDESNYDSGAAEVPVIARAAGAAGNNIVTTATGSALSWGDTHLTGGA</sequence>
<reference evidence="1 2" key="1">
    <citation type="submission" date="2019-08" db="EMBL/GenBank/DDBJ databases">
        <title>Hyperibacter terrae gen. nov., sp. nov. and Hyperibacter viscosus sp. nov., two new members in the family Rhodospirillaceae isolated from the rhizosphere of Hypericum perforatum.</title>
        <authorList>
            <person name="Noviana Z."/>
        </authorList>
    </citation>
    <scope>NUCLEOTIDE SEQUENCE [LARGE SCALE GENOMIC DNA]</scope>
    <source>
        <strain evidence="1 2">R5913</strain>
    </source>
</reference>
<accession>A0A5J6MR31</accession>
<evidence type="ECO:0000313" key="2">
    <source>
        <dbReference type="Proteomes" id="UP000326202"/>
    </source>
</evidence>
<gene>
    <name evidence="1" type="ORF">FRZ44_38070</name>
</gene>
<dbReference type="AlphaFoldDB" id="A0A5J6MR31"/>
<keyword evidence="2" id="KW-1185">Reference proteome</keyword>
<dbReference type="EMBL" id="CP042906">
    <property type="protein sequence ID" value="QEX18500.1"/>
    <property type="molecule type" value="Genomic_DNA"/>
</dbReference>
<evidence type="ECO:0000313" key="1">
    <source>
        <dbReference type="EMBL" id="QEX18500.1"/>
    </source>
</evidence>
<dbReference type="Proteomes" id="UP000326202">
    <property type="component" value="Chromosome"/>
</dbReference>